<name>A0A255ZA30_9PROT</name>
<proteinExistence type="predicted"/>
<evidence type="ECO:0000313" key="1">
    <source>
        <dbReference type="EMBL" id="OYQ37480.1"/>
    </source>
</evidence>
<dbReference type="Proteomes" id="UP000216998">
    <property type="component" value="Unassembled WGS sequence"/>
</dbReference>
<evidence type="ECO:0000313" key="2">
    <source>
        <dbReference type="Proteomes" id="UP000216998"/>
    </source>
</evidence>
<dbReference type="AlphaFoldDB" id="A0A255ZA30"/>
<gene>
    <name evidence="1" type="ORF">CHU95_01035</name>
</gene>
<reference evidence="1 2" key="1">
    <citation type="submission" date="2017-07" db="EMBL/GenBank/DDBJ databases">
        <title>Niveispirillum cyanobacteriorum sp. nov., isolated from cyanobacterial aggregates in a eutrophic lake.</title>
        <authorList>
            <person name="Cai H."/>
        </authorList>
    </citation>
    <scope>NUCLEOTIDE SEQUENCE [LARGE SCALE GENOMIC DNA]</scope>
    <source>
        <strain evidence="2">TH1-14</strain>
    </source>
</reference>
<protein>
    <submittedName>
        <fullName evidence="1">Uncharacterized protein</fullName>
    </submittedName>
</protein>
<sequence length="189" mass="20692">MKGQDIIILLKLVSLHDRERECPQGTVQGKSAEEEDPFSMRGLGAALGISKTEVSASIRRSLESGLAIKGASQVKPNRQRLLEFILHGLRYVFPAKPGAVTRGVPTGFSAPMLKGQVLAPGNYGYVWPSAHGEVRGESIPPLFKSAAEAVESDPRLYEYLALVDAIRIGRQRETNLAGERLRERLMNRG</sequence>
<keyword evidence="2" id="KW-1185">Reference proteome</keyword>
<organism evidence="1 2">
    <name type="scientific">Niveispirillum lacus</name>
    <dbReference type="NCBI Taxonomy" id="1981099"/>
    <lineage>
        <taxon>Bacteria</taxon>
        <taxon>Pseudomonadati</taxon>
        <taxon>Pseudomonadota</taxon>
        <taxon>Alphaproteobacteria</taxon>
        <taxon>Rhodospirillales</taxon>
        <taxon>Azospirillaceae</taxon>
        <taxon>Niveispirillum</taxon>
    </lineage>
</organism>
<accession>A0A255ZA30</accession>
<dbReference type="RefSeq" id="WP_094452846.1">
    <property type="nucleotide sequence ID" value="NZ_NOXU01000014.1"/>
</dbReference>
<dbReference type="EMBL" id="NOXU01000014">
    <property type="protein sequence ID" value="OYQ37480.1"/>
    <property type="molecule type" value="Genomic_DNA"/>
</dbReference>
<dbReference type="OrthoDB" id="194359at2"/>
<comment type="caution">
    <text evidence="1">The sequence shown here is derived from an EMBL/GenBank/DDBJ whole genome shotgun (WGS) entry which is preliminary data.</text>
</comment>